<dbReference type="InterPro" id="IPR044149">
    <property type="entry name" value="Nitrilases_CHs"/>
</dbReference>
<dbReference type="RefSeq" id="WP_248353577.1">
    <property type="nucleotide sequence ID" value="NZ_AP025591.1"/>
</dbReference>
<dbReference type="Gene3D" id="3.60.110.10">
    <property type="entry name" value="Carbon-nitrogen hydrolase"/>
    <property type="match status" value="1"/>
</dbReference>
<dbReference type="PROSITE" id="PS00921">
    <property type="entry name" value="NITRIL_CHT_2"/>
    <property type="match status" value="1"/>
</dbReference>
<dbReference type="CDD" id="cd07564">
    <property type="entry name" value="nitrilases_CHs"/>
    <property type="match status" value="1"/>
</dbReference>
<evidence type="ECO:0000259" key="3">
    <source>
        <dbReference type="PROSITE" id="PS50263"/>
    </source>
</evidence>
<dbReference type="InterPro" id="IPR000132">
    <property type="entry name" value="Nitrilase/CN_hydratase_CS"/>
</dbReference>
<dbReference type="InterPro" id="IPR036526">
    <property type="entry name" value="C-N_Hydrolase_sf"/>
</dbReference>
<dbReference type="SUPFAM" id="SSF56317">
    <property type="entry name" value="Carbon-nitrogen hydrolase"/>
    <property type="match status" value="1"/>
</dbReference>
<keyword evidence="5" id="KW-1185">Reference proteome</keyword>
<dbReference type="PANTHER" id="PTHR46044:SF1">
    <property type="entry name" value="CN HYDROLASE DOMAIN-CONTAINING PROTEIN"/>
    <property type="match status" value="1"/>
</dbReference>
<feature type="domain" description="CN hydrolase" evidence="3">
    <location>
        <begin position="4"/>
        <end position="273"/>
    </location>
</feature>
<dbReference type="Proteomes" id="UP001162891">
    <property type="component" value="Chromosome"/>
</dbReference>
<protein>
    <submittedName>
        <fullName evidence="4">Aliphatic nitrilase</fullName>
    </submittedName>
</protein>
<organism evidence="4 5">
    <name type="scientific">Anaeromyxobacter oryzae</name>
    <dbReference type="NCBI Taxonomy" id="2918170"/>
    <lineage>
        <taxon>Bacteria</taxon>
        <taxon>Pseudomonadati</taxon>
        <taxon>Myxococcota</taxon>
        <taxon>Myxococcia</taxon>
        <taxon>Myxococcales</taxon>
        <taxon>Cystobacterineae</taxon>
        <taxon>Anaeromyxobacteraceae</taxon>
        <taxon>Anaeromyxobacter</taxon>
    </lineage>
</organism>
<accession>A0ABM7WZY3</accession>
<evidence type="ECO:0000313" key="5">
    <source>
        <dbReference type="Proteomes" id="UP001162891"/>
    </source>
</evidence>
<feature type="region of interest" description="Disordered" evidence="2">
    <location>
        <begin position="332"/>
        <end position="353"/>
    </location>
</feature>
<dbReference type="InterPro" id="IPR003010">
    <property type="entry name" value="C-N_Hydrolase"/>
</dbReference>
<dbReference type="PANTHER" id="PTHR46044">
    <property type="entry name" value="NITRILASE"/>
    <property type="match status" value="1"/>
</dbReference>
<dbReference type="Pfam" id="PF00795">
    <property type="entry name" value="CN_hydrolase"/>
    <property type="match status" value="1"/>
</dbReference>
<reference evidence="5" key="1">
    <citation type="journal article" date="2022" name="Int. J. Syst. Evol. Microbiol.">
        <title>Anaeromyxobacter oryzae sp. nov., Anaeromyxobacter diazotrophicus sp. nov. and Anaeromyxobacter paludicola sp. nov., isolated from paddy soils.</title>
        <authorList>
            <person name="Itoh H."/>
            <person name="Xu Z."/>
            <person name="Mise K."/>
            <person name="Masuda Y."/>
            <person name="Ushijima N."/>
            <person name="Hayakawa C."/>
            <person name="Shiratori Y."/>
            <person name="Senoo K."/>
        </authorList>
    </citation>
    <scope>NUCLEOTIDE SEQUENCE [LARGE SCALE GENOMIC DNA]</scope>
    <source>
        <strain evidence="5">Red232</strain>
    </source>
</reference>
<dbReference type="PROSITE" id="PS50263">
    <property type="entry name" value="CN_HYDROLASE"/>
    <property type="match status" value="1"/>
</dbReference>
<comment type="similarity">
    <text evidence="1">Belongs to the carbon-nitrogen hydrolase superfamily. Nitrilase family.</text>
</comment>
<evidence type="ECO:0000313" key="4">
    <source>
        <dbReference type="EMBL" id="BDG05047.1"/>
    </source>
</evidence>
<proteinExistence type="inferred from homology"/>
<dbReference type="EMBL" id="AP025591">
    <property type="protein sequence ID" value="BDG05047.1"/>
    <property type="molecule type" value="Genomic_DNA"/>
</dbReference>
<name>A0ABM7WZY3_9BACT</name>
<sequence>MRFVKAAAVQMSPVLYSRDATVAKVTRKIHDLGQQGVQFATFPETVIPYYPYFSFVQTPVQNIAGPEQRKLIEQAVTVPSPATDAIGEAAGQAGIVVSIGVNERDGGTLYNTQLLFDADGTLIQRRRKISPTYHERMIWGEGDGSGLRAVDSEVGRIGQLACWEHYNPLARYAMMADGEQIHSAMYPGSIFGELFAQQTETNVRQHALESGCFVVTAAAWLDPDQQAQIMRDTGCSIGPISGGCFTAIVAPDGTLLGEPLRSGEGVVIADLDFTLIDKRKQLMDSRGNYARPELLSLLIDRTPTAHVHERAAHVGKAAEQGSEELLATVAGRGRSERNEGHGGQGPENQRRLV</sequence>
<evidence type="ECO:0000256" key="2">
    <source>
        <dbReference type="SAM" id="MobiDB-lite"/>
    </source>
</evidence>
<gene>
    <name evidence="4" type="ORF">AMOR_40430</name>
</gene>
<evidence type="ECO:0000256" key="1">
    <source>
        <dbReference type="ARBA" id="ARBA00008129"/>
    </source>
</evidence>